<dbReference type="InterPro" id="IPR007016">
    <property type="entry name" value="O-antigen_ligase-rel_domated"/>
</dbReference>
<feature type="transmembrane region" description="Helical" evidence="5">
    <location>
        <begin position="45"/>
        <end position="64"/>
    </location>
</feature>
<organism evidence="7 8">
    <name type="scientific">Brenneria goodwinii</name>
    <dbReference type="NCBI Taxonomy" id="1109412"/>
    <lineage>
        <taxon>Bacteria</taxon>
        <taxon>Pseudomonadati</taxon>
        <taxon>Pseudomonadota</taxon>
        <taxon>Gammaproteobacteria</taxon>
        <taxon>Enterobacterales</taxon>
        <taxon>Pectobacteriaceae</taxon>
        <taxon>Brenneria</taxon>
    </lineage>
</organism>
<evidence type="ECO:0000259" key="6">
    <source>
        <dbReference type="Pfam" id="PF04932"/>
    </source>
</evidence>
<feature type="transmembrane region" description="Helical" evidence="5">
    <location>
        <begin position="195"/>
        <end position="218"/>
    </location>
</feature>
<feature type="transmembrane region" description="Helical" evidence="5">
    <location>
        <begin position="238"/>
        <end position="257"/>
    </location>
</feature>
<feature type="transmembrane region" description="Helical" evidence="5">
    <location>
        <begin position="372"/>
        <end position="392"/>
    </location>
</feature>
<dbReference type="GO" id="GO:0016020">
    <property type="term" value="C:membrane"/>
    <property type="evidence" value="ECO:0007669"/>
    <property type="project" value="UniProtKB-SubCell"/>
</dbReference>
<evidence type="ECO:0000313" key="8">
    <source>
        <dbReference type="Proteomes" id="UP000044377"/>
    </source>
</evidence>
<keyword evidence="7" id="KW-0436">Ligase</keyword>
<evidence type="ECO:0000313" key="7">
    <source>
        <dbReference type="EMBL" id="CPR15954.1"/>
    </source>
</evidence>
<evidence type="ECO:0000256" key="1">
    <source>
        <dbReference type="ARBA" id="ARBA00004141"/>
    </source>
</evidence>
<dbReference type="STRING" id="1109412.BN1221_01807c"/>
<gene>
    <name evidence="7" type="ORF">BN1221_01807c</name>
</gene>
<dbReference type="OrthoDB" id="6502028at2"/>
<evidence type="ECO:0000256" key="4">
    <source>
        <dbReference type="ARBA" id="ARBA00023136"/>
    </source>
</evidence>
<reference evidence="8" key="1">
    <citation type="submission" date="2015-01" db="EMBL/GenBank/DDBJ databases">
        <authorList>
            <person name="Paterson Steve"/>
        </authorList>
    </citation>
    <scope>NUCLEOTIDE SEQUENCE [LARGE SCALE GENOMIC DNA]</scope>
    <source>
        <strain evidence="8">OBR1</strain>
    </source>
</reference>
<dbReference type="PANTHER" id="PTHR37422:SF17">
    <property type="entry name" value="O-ANTIGEN LIGASE"/>
    <property type="match status" value="1"/>
</dbReference>
<sequence length="429" mass="48206">MLNTKTYEINQYVDVKSKAWAHTVFIGCLCTLLIMPISTIWSGRVFYFSGFVAMLVVLNDLKFFTKKNHAFLLAMIIFLIGVSNIIWLLIYYSMESHFQYVYTSYFFSGIAGILSSFIVLLAFSNKKESCIYLIYGIIFTSLITITYAFYQEYFSATERIALIFGSPTSAAYYITFIGILSSQAILRLNINHKFIYYFIHFLLISASIIFTETRAAIFVYPTIGIALLLAETRHNKKLIIKTFAGFIIITLLCSFMFKDILHKRTTDLLHDLQMYSMKNSQTSVGARFAMYQAGLMAGLNTPIGQSADQRADFIQEMIKENKVLSGAAPYLNVHMHNELIDAFSLKGIIGAALIACLYVTLIYTSFSAPINYAGMALTFALIMYGLSDVILYSRDTFIAWALTFSLSVLLNSSGPGQANTNIPRTGSKA</sequence>
<protein>
    <submittedName>
        <fullName evidence="7">O-antigen ligase</fullName>
    </submittedName>
</protein>
<dbReference type="RefSeq" id="WP_082153003.1">
    <property type="nucleotide sequence ID" value="NZ_JAVCYY010000089.1"/>
</dbReference>
<feature type="transmembrane region" description="Helical" evidence="5">
    <location>
        <begin position="71"/>
        <end position="94"/>
    </location>
</feature>
<dbReference type="GO" id="GO:0016874">
    <property type="term" value="F:ligase activity"/>
    <property type="evidence" value="ECO:0007669"/>
    <property type="project" value="UniProtKB-KW"/>
</dbReference>
<comment type="subcellular location">
    <subcellularLocation>
        <location evidence="1">Membrane</location>
        <topology evidence="1">Multi-pass membrane protein</topology>
    </subcellularLocation>
</comment>
<name>A0A0G4JTW5_9GAMM</name>
<dbReference type="InterPro" id="IPR051533">
    <property type="entry name" value="WaaL-like"/>
</dbReference>
<dbReference type="Pfam" id="PF04932">
    <property type="entry name" value="Wzy_C"/>
    <property type="match status" value="1"/>
</dbReference>
<feature type="transmembrane region" description="Helical" evidence="5">
    <location>
        <begin position="20"/>
        <end position="39"/>
    </location>
</feature>
<keyword evidence="8" id="KW-1185">Reference proteome</keyword>
<dbReference type="AlphaFoldDB" id="A0A0G4JTW5"/>
<feature type="domain" description="O-antigen ligase-related" evidence="6">
    <location>
        <begin position="201"/>
        <end position="354"/>
    </location>
</feature>
<proteinExistence type="predicted"/>
<feature type="transmembrane region" description="Helical" evidence="5">
    <location>
        <begin position="130"/>
        <end position="150"/>
    </location>
</feature>
<dbReference type="PANTHER" id="PTHR37422">
    <property type="entry name" value="TEICHURONIC ACID BIOSYNTHESIS PROTEIN TUAE"/>
    <property type="match status" value="1"/>
</dbReference>
<accession>A0A0G4JTW5</accession>
<keyword evidence="3 5" id="KW-1133">Transmembrane helix</keyword>
<evidence type="ECO:0000256" key="5">
    <source>
        <dbReference type="SAM" id="Phobius"/>
    </source>
</evidence>
<keyword evidence="4 5" id="KW-0472">Membrane</keyword>
<feature type="transmembrane region" description="Helical" evidence="5">
    <location>
        <begin position="170"/>
        <end position="188"/>
    </location>
</feature>
<feature type="transmembrane region" description="Helical" evidence="5">
    <location>
        <begin position="343"/>
        <end position="366"/>
    </location>
</feature>
<dbReference type="Proteomes" id="UP000044377">
    <property type="component" value="Unassembled WGS sequence"/>
</dbReference>
<evidence type="ECO:0000256" key="3">
    <source>
        <dbReference type="ARBA" id="ARBA00022989"/>
    </source>
</evidence>
<keyword evidence="2 5" id="KW-0812">Transmembrane</keyword>
<dbReference type="EMBL" id="CGIG01000001">
    <property type="protein sequence ID" value="CPR15954.1"/>
    <property type="molecule type" value="Genomic_DNA"/>
</dbReference>
<evidence type="ECO:0000256" key="2">
    <source>
        <dbReference type="ARBA" id="ARBA00022692"/>
    </source>
</evidence>
<feature type="transmembrane region" description="Helical" evidence="5">
    <location>
        <begin position="100"/>
        <end position="123"/>
    </location>
</feature>